<evidence type="ECO:0000256" key="6">
    <source>
        <dbReference type="SAM" id="MobiDB-lite"/>
    </source>
</evidence>
<dbReference type="PROSITE" id="PS00134">
    <property type="entry name" value="TRYPSIN_HIS"/>
    <property type="match status" value="1"/>
</dbReference>
<reference evidence="9" key="1">
    <citation type="journal article" date="2019" name="Insects">
        <title>A Clip Domain Serine Protease Involved in Egg Production in Nilaparvata lugens: Expression Patterns and RNA Interference.</title>
        <authorList>
            <person name="Wu J.M."/>
            <person name="Zheng R.E."/>
            <person name="Zhang R.J."/>
            <person name="Ji J.L."/>
            <person name="Yu X.P."/>
            <person name="Xu Y.P."/>
        </authorList>
    </citation>
    <scope>NUCLEOTIDE SEQUENCE</scope>
</reference>
<dbReference type="InterPro" id="IPR018114">
    <property type="entry name" value="TRYPSIN_HIS"/>
</dbReference>
<keyword evidence="7" id="KW-0732">Signal</keyword>
<evidence type="ECO:0000313" key="9">
    <source>
        <dbReference type="EMBL" id="QGA31130.1"/>
    </source>
</evidence>
<accession>A0A5Q0QP17</accession>
<dbReference type="PANTHER" id="PTHR24252">
    <property type="entry name" value="ACROSIN-RELATED"/>
    <property type="match status" value="1"/>
</dbReference>
<dbReference type="InterPro" id="IPR033116">
    <property type="entry name" value="TRYPSIN_SER"/>
</dbReference>
<dbReference type="InterPro" id="IPR001254">
    <property type="entry name" value="Trypsin_dom"/>
</dbReference>
<dbReference type="PROSITE" id="PS50240">
    <property type="entry name" value="TRYPSIN_DOM"/>
    <property type="match status" value="1"/>
</dbReference>
<dbReference type="SMART" id="SM00020">
    <property type="entry name" value="Tryp_SPc"/>
    <property type="match status" value="1"/>
</dbReference>
<reference evidence="9" key="2">
    <citation type="submission" date="2019-10" db="EMBL/GenBank/DDBJ databases">
        <authorList>
            <person name="Wu J."/>
            <person name="Xu Y."/>
            <person name="Yu X."/>
        </authorList>
    </citation>
    <scope>NUCLEOTIDE SEQUENCE</scope>
</reference>
<dbReference type="InterPro" id="IPR001314">
    <property type="entry name" value="Peptidase_S1A"/>
</dbReference>
<evidence type="ECO:0000256" key="2">
    <source>
        <dbReference type="ARBA" id="ARBA00022801"/>
    </source>
</evidence>
<proteinExistence type="evidence at transcript level"/>
<evidence type="ECO:0000256" key="1">
    <source>
        <dbReference type="ARBA" id="ARBA00022670"/>
    </source>
</evidence>
<keyword evidence="1 5" id="KW-0645">Protease</keyword>
<dbReference type="InterPro" id="IPR009003">
    <property type="entry name" value="Peptidase_S1_PA"/>
</dbReference>
<dbReference type="SUPFAM" id="SSF50494">
    <property type="entry name" value="Trypsin-like serine proteases"/>
    <property type="match status" value="1"/>
</dbReference>
<feature type="chain" id="PRO_5024437343" evidence="7">
    <location>
        <begin position="21"/>
        <end position="460"/>
    </location>
</feature>
<evidence type="ECO:0000256" key="7">
    <source>
        <dbReference type="SAM" id="SignalP"/>
    </source>
</evidence>
<dbReference type="GO" id="GO:0006508">
    <property type="term" value="P:proteolysis"/>
    <property type="evidence" value="ECO:0007669"/>
    <property type="project" value="UniProtKB-KW"/>
</dbReference>
<dbReference type="FunFam" id="2.40.10.10:FF:000006">
    <property type="entry name" value="Serine proteinase stubble"/>
    <property type="match status" value="1"/>
</dbReference>
<evidence type="ECO:0000256" key="5">
    <source>
        <dbReference type="RuleBase" id="RU363034"/>
    </source>
</evidence>
<gene>
    <name evidence="9" type="primary">PCE3</name>
</gene>
<dbReference type="AlphaFoldDB" id="A0A5Q0QP17"/>
<dbReference type="Pfam" id="PF00089">
    <property type="entry name" value="Trypsin"/>
    <property type="match status" value="1"/>
</dbReference>
<dbReference type="InterPro" id="IPR043504">
    <property type="entry name" value="Peptidase_S1_PA_chymotrypsin"/>
</dbReference>
<protein>
    <submittedName>
        <fullName evidence="9">Proclotting enzyme-3</fullName>
    </submittedName>
</protein>
<dbReference type="OrthoDB" id="5918597at2759"/>
<dbReference type="PROSITE" id="PS00135">
    <property type="entry name" value="TRYPSIN_SER"/>
    <property type="match status" value="1"/>
</dbReference>
<dbReference type="PRINTS" id="PR00722">
    <property type="entry name" value="CHYMOTRYPSIN"/>
</dbReference>
<evidence type="ECO:0000259" key="8">
    <source>
        <dbReference type="PROSITE" id="PS50240"/>
    </source>
</evidence>
<evidence type="ECO:0000256" key="4">
    <source>
        <dbReference type="ARBA" id="ARBA00023157"/>
    </source>
</evidence>
<name>A0A5Q0QP17_NILLU</name>
<evidence type="ECO:0000256" key="3">
    <source>
        <dbReference type="ARBA" id="ARBA00022825"/>
    </source>
</evidence>
<feature type="domain" description="Peptidase S1" evidence="8">
    <location>
        <begin position="220"/>
        <end position="459"/>
    </location>
</feature>
<dbReference type="GO" id="GO:0004252">
    <property type="term" value="F:serine-type endopeptidase activity"/>
    <property type="evidence" value="ECO:0007669"/>
    <property type="project" value="InterPro"/>
</dbReference>
<keyword evidence="4" id="KW-1015">Disulfide bond</keyword>
<dbReference type="SMR" id="A0A5Q0QP17"/>
<sequence>MRFILSVFFIASTFFASSLSHRNPAERRVDELSHRLRRALPKENSKEANPTCYGYNGQKGRCLRLEDCFLQPLKENYIKYRAYYCIIGSEVGVCCPNAIAIPEKYNENQFLPAARRNSTGRRRSSRSVTYEMTPAYSESKVLGRPSDVYEDQQSKSKFPKKYSSDNHDKKKIPKKYSINKKKSMKEMNAVEVEGKSRHRRSIGDQDQQICGRNGRLLSQVLNNKNQNVENKAWPWAVTIINANTKEHHCGGTLVSRYHVISAAHCFIIDGGHVMKEVILARMGEYDFKHDDDSRFYDYEVERIINHPDYDDPIHEHDITVLVLKRPVRYNVYVQPACLPAPDDNYNNMTAVVVGWGKLDFGGRSSSVLREVHVPVWEHDQCVKSVTQTIFTTNVCAAAYEGGKDACQGDSGGPLVVQRDDGRWKLIGVVSWGVQCALPGKPGIYTAVNKYLDWMSEVTGA</sequence>
<dbReference type="PANTHER" id="PTHR24252:SF7">
    <property type="entry name" value="HYALIN"/>
    <property type="match status" value="1"/>
</dbReference>
<keyword evidence="2 5" id="KW-0378">Hydrolase</keyword>
<feature type="region of interest" description="Disordered" evidence="6">
    <location>
        <begin position="141"/>
        <end position="171"/>
    </location>
</feature>
<keyword evidence="3 5" id="KW-0720">Serine protease</keyword>
<dbReference type="CDD" id="cd00190">
    <property type="entry name" value="Tryp_SPc"/>
    <property type="match status" value="1"/>
</dbReference>
<organism evidence="9">
    <name type="scientific">Nilaparvata lugens</name>
    <name type="common">Brown planthopper</name>
    <dbReference type="NCBI Taxonomy" id="108931"/>
    <lineage>
        <taxon>Eukaryota</taxon>
        <taxon>Metazoa</taxon>
        <taxon>Ecdysozoa</taxon>
        <taxon>Arthropoda</taxon>
        <taxon>Hexapoda</taxon>
        <taxon>Insecta</taxon>
        <taxon>Pterygota</taxon>
        <taxon>Neoptera</taxon>
        <taxon>Paraneoptera</taxon>
        <taxon>Hemiptera</taxon>
        <taxon>Auchenorrhyncha</taxon>
        <taxon>Fulgoroidea</taxon>
        <taxon>Delphacidae</taxon>
        <taxon>Delphacinae</taxon>
        <taxon>Nilaparvata</taxon>
    </lineage>
</organism>
<dbReference type="Gene3D" id="2.40.10.10">
    <property type="entry name" value="Trypsin-like serine proteases"/>
    <property type="match status" value="2"/>
</dbReference>
<dbReference type="EMBL" id="MN586815">
    <property type="protein sequence ID" value="QGA31130.1"/>
    <property type="molecule type" value="mRNA"/>
</dbReference>
<feature type="signal peptide" evidence="7">
    <location>
        <begin position="1"/>
        <end position="20"/>
    </location>
</feature>